<accession>A0ABM0ZV97</accession>
<protein>
    <submittedName>
        <fullName evidence="3">Spore coat protein SP60</fullName>
    </submittedName>
</protein>
<dbReference type="GeneID" id="101855408"/>
<evidence type="ECO:0000259" key="1">
    <source>
        <dbReference type="PROSITE" id="PS51390"/>
    </source>
</evidence>
<dbReference type="SMART" id="SM00217">
    <property type="entry name" value="WAP"/>
    <property type="match status" value="1"/>
</dbReference>
<evidence type="ECO:0000313" key="3">
    <source>
        <dbReference type="RefSeq" id="XP_012935185.1"/>
    </source>
</evidence>
<evidence type="ECO:0000313" key="2">
    <source>
        <dbReference type="Proteomes" id="UP000694888"/>
    </source>
</evidence>
<proteinExistence type="predicted"/>
<sequence>MQMTMKFKKMCIAGSEEIHVNFSPTACDNLFDVGGSASTKKATMLESKGKVCEVVYPPCGPPIDCSALRKQDPGAKCPEVQCEPIRTCIEQKPVISCATVRCATETTCQMVAPPCVGGELCEPSRPECIPICTKKCRQGFKCESSQPPCPAPVACLDSESLSCTTPTCPYFQRCTDLRPKTCDKLQCSGGKECQMITDTCGRRRLCRKKPKAECVPVCNKKCGRNRECKLTSRCPLDGSKCKHTQKCKRKPGICPKCRPGKECALRQPRCARGRKCKARFVCVRSRGKCPRPPTKKPGKNSYICKRERRRSHQCVNDSHCRTNQKCCTSKCGRKICMRPKRR</sequence>
<dbReference type="PROSITE" id="PS51390">
    <property type="entry name" value="WAP"/>
    <property type="match status" value="1"/>
</dbReference>
<dbReference type="Proteomes" id="UP000694888">
    <property type="component" value="Unplaced"/>
</dbReference>
<reference evidence="3" key="1">
    <citation type="submission" date="2025-08" db="UniProtKB">
        <authorList>
            <consortium name="RefSeq"/>
        </authorList>
    </citation>
    <scope>IDENTIFICATION</scope>
</reference>
<organism evidence="2 3">
    <name type="scientific">Aplysia californica</name>
    <name type="common">California sea hare</name>
    <dbReference type="NCBI Taxonomy" id="6500"/>
    <lineage>
        <taxon>Eukaryota</taxon>
        <taxon>Metazoa</taxon>
        <taxon>Spiralia</taxon>
        <taxon>Lophotrochozoa</taxon>
        <taxon>Mollusca</taxon>
        <taxon>Gastropoda</taxon>
        <taxon>Heterobranchia</taxon>
        <taxon>Euthyneura</taxon>
        <taxon>Tectipleura</taxon>
        <taxon>Aplysiida</taxon>
        <taxon>Aplysioidea</taxon>
        <taxon>Aplysiidae</taxon>
        <taxon>Aplysia</taxon>
    </lineage>
</organism>
<dbReference type="Pfam" id="PF00095">
    <property type="entry name" value="WAP"/>
    <property type="match status" value="1"/>
</dbReference>
<feature type="domain" description="WAP" evidence="1">
    <location>
        <begin position="282"/>
        <end position="340"/>
    </location>
</feature>
<gene>
    <name evidence="3" type="primary">LOC101855408</name>
</gene>
<dbReference type="Gene3D" id="4.10.75.10">
    <property type="entry name" value="Elafin-like"/>
    <property type="match status" value="1"/>
</dbReference>
<keyword evidence="2" id="KW-1185">Reference proteome</keyword>
<dbReference type="RefSeq" id="XP_012935185.1">
    <property type="nucleotide sequence ID" value="XM_013079731.1"/>
</dbReference>
<name>A0ABM0ZV97_APLCA</name>
<dbReference type="InterPro" id="IPR008197">
    <property type="entry name" value="WAP_dom"/>
</dbReference>
<dbReference type="InterPro" id="IPR036645">
    <property type="entry name" value="Elafin-like_sf"/>
</dbReference>